<dbReference type="GO" id="GO:0016971">
    <property type="term" value="F:flavin-dependent sulfhydryl oxidase activity"/>
    <property type="evidence" value="ECO:0000318"/>
    <property type="project" value="GO_Central"/>
</dbReference>
<dbReference type="PANTHER" id="PTHR12645:SF0">
    <property type="entry name" value="FAD-LINKED SULFHYDRYL OXIDASE ALR"/>
    <property type="match status" value="1"/>
</dbReference>
<dbReference type="InterPro" id="IPR036774">
    <property type="entry name" value="ERV/ALR_sulphydryl_oxid_sf"/>
</dbReference>
<dbReference type="eggNOG" id="KOG3355">
    <property type="taxonomic scope" value="Eukaryota"/>
</dbReference>
<dbReference type="GO" id="GO:0050660">
    <property type="term" value="F:flavin adenine dinucleotide binding"/>
    <property type="evidence" value="ECO:0000318"/>
    <property type="project" value="GO_Central"/>
</dbReference>
<dbReference type="Pfam" id="PF04777">
    <property type="entry name" value="Evr1_Alr"/>
    <property type="match status" value="1"/>
</dbReference>
<dbReference type="VEuPathDB" id="FungiDB:SJAG_01647"/>
<name>B6JYI6_SCHJY</name>
<dbReference type="HOGENOM" id="CLU_070631_1_0_1"/>
<evidence type="ECO:0000313" key="11">
    <source>
        <dbReference type="Proteomes" id="UP000001744"/>
    </source>
</evidence>
<keyword evidence="3 6" id="KW-0274">FAD</keyword>
<feature type="region of interest" description="Disordered" evidence="7">
    <location>
        <begin position="41"/>
        <end position="79"/>
    </location>
</feature>
<evidence type="ECO:0000256" key="1">
    <source>
        <dbReference type="ARBA" id="ARBA00001974"/>
    </source>
</evidence>
<dbReference type="Proteomes" id="UP000001744">
    <property type="component" value="Unassembled WGS sequence"/>
</dbReference>
<evidence type="ECO:0000256" key="2">
    <source>
        <dbReference type="ARBA" id="ARBA00022630"/>
    </source>
</evidence>
<comment type="catalytic activity">
    <reaction evidence="6">
        <text>2 R'C(R)SH + O2 = R'C(R)S-S(R)CR' + H2O2</text>
        <dbReference type="Rhea" id="RHEA:17357"/>
        <dbReference type="ChEBI" id="CHEBI:15379"/>
        <dbReference type="ChEBI" id="CHEBI:16240"/>
        <dbReference type="ChEBI" id="CHEBI:16520"/>
        <dbReference type="ChEBI" id="CHEBI:17412"/>
        <dbReference type="EC" id="1.8.3.2"/>
    </reaction>
</comment>
<evidence type="ECO:0000313" key="9">
    <source>
        <dbReference type="EMBL" id="EEB06604.1"/>
    </source>
</evidence>
<dbReference type="Gene3D" id="1.20.120.310">
    <property type="entry name" value="ERV/ALR sulfhydryl oxidase domain"/>
    <property type="match status" value="1"/>
</dbReference>
<dbReference type="OrthoDB" id="17199at2759"/>
<dbReference type="InterPro" id="IPR017905">
    <property type="entry name" value="ERV/ALR_sulphydryl_oxidase"/>
</dbReference>
<dbReference type="GeneID" id="7052337"/>
<gene>
    <name evidence="10" type="primary">erv1</name>
    <name evidence="9" type="ORF">SJAG_01647</name>
</gene>
<dbReference type="Gene3D" id="4.10.320.60">
    <property type="match status" value="1"/>
</dbReference>
<dbReference type="EMBL" id="KE651168">
    <property type="protein sequence ID" value="EEB06604.1"/>
    <property type="molecule type" value="Genomic_DNA"/>
</dbReference>
<sequence>MFGFRKKRYRDKETGIVYDENGKPCKTCNIFSAFQNQAAEMTSPTSSNAANGSHQQKQSAASTNENSQRIQQPPVITNSSKIVPQLPNVAELGRATWTFLHAMAATYPHNPSAAQQAEMYNFLHSFSRFYPCWSCAEDLRLWIAKDGNEPRVGSRRELTHWVCEAHNDVNVRMGKPAVDCNIWAEKASKLAD</sequence>
<dbReference type="InterPro" id="IPR039799">
    <property type="entry name" value="ALR/ERV"/>
</dbReference>
<comment type="cofactor">
    <cofactor evidence="1 6">
        <name>FAD</name>
        <dbReference type="ChEBI" id="CHEBI:57692"/>
    </cofactor>
</comment>
<evidence type="ECO:0000256" key="7">
    <source>
        <dbReference type="SAM" id="MobiDB-lite"/>
    </source>
</evidence>
<dbReference type="SUPFAM" id="SSF69000">
    <property type="entry name" value="FAD-dependent thiol oxidase"/>
    <property type="match status" value="1"/>
</dbReference>
<dbReference type="EC" id="1.8.3.2" evidence="6"/>
<evidence type="ECO:0000313" key="10">
    <source>
        <dbReference type="JaponicusDB" id="SJAG_01647"/>
    </source>
</evidence>
<dbReference type="PROSITE" id="PS51324">
    <property type="entry name" value="ERV_ALR"/>
    <property type="match status" value="1"/>
</dbReference>
<proteinExistence type="predicted"/>
<protein>
    <recommendedName>
        <fullName evidence="6">Sulfhydryl oxidase</fullName>
        <ecNumber evidence="6">1.8.3.2</ecNumber>
    </recommendedName>
</protein>
<dbReference type="GO" id="GO:0005739">
    <property type="term" value="C:mitochondrion"/>
    <property type="evidence" value="ECO:0000318"/>
    <property type="project" value="GO_Central"/>
</dbReference>
<keyword evidence="5" id="KW-1015">Disulfide bond</keyword>
<dbReference type="PANTHER" id="PTHR12645">
    <property type="entry name" value="ALR/ERV"/>
    <property type="match status" value="1"/>
</dbReference>
<dbReference type="STRING" id="402676.B6JYI6"/>
<organism evidence="9 11">
    <name type="scientific">Schizosaccharomyces japonicus (strain yFS275 / FY16936)</name>
    <name type="common">Fission yeast</name>
    <dbReference type="NCBI Taxonomy" id="402676"/>
    <lineage>
        <taxon>Eukaryota</taxon>
        <taxon>Fungi</taxon>
        <taxon>Dikarya</taxon>
        <taxon>Ascomycota</taxon>
        <taxon>Taphrinomycotina</taxon>
        <taxon>Schizosaccharomycetes</taxon>
        <taxon>Schizosaccharomycetales</taxon>
        <taxon>Schizosaccharomycetaceae</taxon>
        <taxon>Schizosaccharomyces</taxon>
    </lineage>
</organism>
<evidence type="ECO:0000256" key="5">
    <source>
        <dbReference type="ARBA" id="ARBA00023157"/>
    </source>
</evidence>
<dbReference type="OMA" id="PCRTCNT"/>
<dbReference type="AlphaFoldDB" id="B6JYI6"/>
<dbReference type="JaponicusDB" id="SJAG_01647">
    <property type="gene designation" value="erv1"/>
</dbReference>
<evidence type="ECO:0000256" key="4">
    <source>
        <dbReference type="ARBA" id="ARBA00023002"/>
    </source>
</evidence>
<evidence type="ECO:0000256" key="3">
    <source>
        <dbReference type="ARBA" id="ARBA00022827"/>
    </source>
</evidence>
<evidence type="ECO:0000256" key="6">
    <source>
        <dbReference type="RuleBase" id="RU371123"/>
    </source>
</evidence>
<reference evidence="9 11" key="1">
    <citation type="journal article" date="2011" name="Science">
        <title>Comparative functional genomics of the fission yeasts.</title>
        <authorList>
            <person name="Rhind N."/>
            <person name="Chen Z."/>
            <person name="Yassour M."/>
            <person name="Thompson D.A."/>
            <person name="Haas B.J."/>
            <person name="Habib N."/>
            <person name="Wapinski I."/>
            <person name="Roy S."/>
            <person name="Lin M.F."/>
            <person name="Heiman D.I."/>
            <person name="Young S.K."/>
            <person name="Furuya K."/>
            <person name="Guo Y."/>
            <person name="Pidoux A."/>
            <person name="Chen H.M."/>
            <person name="Robbertse B."/>
            <person name="Goldberg J.M."/>
            <person name="Aoki K."/>
            <person name="Bayne E.H."/>
            <person name="Berlin A.M."/>
            <person name="Desjardins C.A."/>
            <person name="Dobbs E."/>
            <person name="Dukaj L."/>
            <person name="Fan L."/>
            <person name="FitzGerald M.G."/>
            <person name="French C."/>
            <person name="Gujja S."/>
            <person name="Hansen K."/>
            <person name="Keifenheim D."/>
            <person name="Levin J.Z."/>
            <person name="Mosher R.A."/>
            <person name="Mueller C.A."/>
            <person name="Pfiffner J."/>
            <person name="Priest M."/>
            <person name="Russ C."/>
            <person name="Smialowska A."/>
            <person name="Swoboda P."/>
            <person name="Sykes S.M."/>
            <person name="Vaughn M."/>
            <person name="Vengrova S."/>
            <person name="Yoder R."/>
            <person name="Zeng Q."/>
            <person name="Allshire R."/>
            <person name="Baulcombe D."/>
            <person name="Birren B.W."/>
            <person name="Brown W."/>
            <person name="Ekwall K."/>
            <person name="Kellis M."/>
            <person name="Leatherwood J."/>
            <person name="Levin H."/>
            <person name="Margalit H."/>
            <person name="Martienssen R."/>
            <person name="Nieduszynski C.A."/>
            <person name="Spatafora J.W."/>
            <person name="Friedman N."/>
            <person name="Dalgaard J.Z."/>
            <person name="Baumann P."/>
            <person name="Niki H."/>
            <person name="Regev A."/>
            <person name="Nusbaum C."/>
        </authorList>
    </citation>
    <scope>NUCLEOTIDE SEQUENCE [LARGE SCALE GENOMIC DNA]</scope>
    <source>
        <strain evidence="11">yFS275 / FY16936</strain>
    </source>
</reference>
<feature type="domain" description="ERV/ALR sulfhydryl oxidase" evidence="8">
    <location>
        <begin position="85"/>
        <end position="187"/>
    </location>
</feature>
<keyword evidence="11" id="KW-1185">Reference proteome</keyword>
<evidence type="ECO:0000259" key="8">
    <source>
        <dbReference type="PROSITE" id="PS51324"/>
    </source>
</evidence>
<keyword evidence="2 6" id="KW-0285">Flavoprotein</keyword>
<accession>B6JYI6</accession>
<keyword evidence="4 6" id="KW-0560">Oxidoreductase</keyword>
<dbReference type="RefSeq" id="XP_002172897.1">
    <property type="nucleotide sequence ID" value="XM_002172861.2"/>
</dbReference>